<organism evidence="1">
    <name type="scientific">marine metagenome</name>
    <dbReference type="NCBI Taxonomy" id="408172"/>
    <lineage>
        <taxon>unclassified sequences</taxon>
        <taxon>metagenomes</taxon>
        <taxon>ecological metagenomes</taxon>
    </lineage>
</organism>
<name>A0A382X628_9ZZZZ</name>
<dbReference type="EMBL" id="UINC01165250">
    <property type="protein sequence ID" value="SVD66542.1"/>
    <property type="molecule type" value="Genomic_DNA"/>
</dbReference>
<protein>
    <submittedName>
        <fullName evidence="1">Uncharacterized protein</fullName>
    </submittedName>
</protein>
<evidence type="ECO:0000313" key="1">
    <source>
        <dbReference type="EMBL" id="SVD66542.1"/>
    </source>
</evidence>
<dbReference type="AlphaFoldDB" id="A0A382X628"/>
<gene>
    <name evidence="1" type="ORF">METZ01_LOCUS419396</name>
</gene>
<reference evidence="1" key="1">
    <citation type="submission" date="2018-05" db="EMBL/GenBank/DDBJ databases">
        <authorList>
            <person name="Lanie J.A."/>
            <person name="Ng W.-L."/>
            <person name="Kazmierczak K.M."/>
            <person name="Andrzejewski T.M."/>
            <person name="Davidsen T.M."/>
            <person name="Wayne K.J."/>
            <person name="Tettelin H."/>
            <person name="Glass J.I."/>
            <person name="Rusch D."/>
            <person name="Podicherti R."/>
            <person name="Tsui H.-C.T."/>
            <person name="Winkler M.E."/>
        </authorList>
    </citation>
    <scope>NUCLEOTIDE SEQUENCE</scope>
</reference>
<proteinExistence type="predicted"/>
<accession>A0A382X628</accession>
<sequence>MNPGKMGLDAQHRNRSRAQVGLVVAKAIGLLDE</sequence>